<protein>
    <submittedName>
        <fullName evidence="3">Hsp70 family heat shock protein</fullName>
    </submittedName>
</protein>
<gene>
    <name evidence="3" type="ORF">PGQ11_002327</name>
</gene>
<evidence type="ECO:0000256" key="2">
    <source>
        <dbReference type="ARBA" id="ARBA00022840"/>
    </source>
</evidence>
<dbReference type="InterPro" id="IPR043129">
    <property type="entry name" value="ATPase_NBD"/>
</dbReference>
<dbReference type="Proteomes" id="UP001390339">
    <property type="component" value="Unassembled WGS sequence"/>
</dbReference>
<reference evidence="3 4" key="1">
    <citation type="journal article" date="2024" name="IMA Fungus">
        <title>Apiospora arundinis, a panoply of carbohydrate-active enzymes and secondary metabolites.</title>
        <authorList>
            <person name="Sorensen T."/>
            <person name="Petersen C."/>
            <person name="Muurmann A.T."/>
            <person name="Christiansen J.V."/>
            <person name="Brundto M.L."/>
            <person name="Overgaard C.K."/>
            <person name="Boysen A.T."/>
            <person name="Wollenberg R.D."/>
            <person name="Larsen T.O."/>
            <person name="Sorensen J.L."/>
            <person name="Nielsen K.L."/>
            <person name="Sondergaard T.E."/>
        </authorList>
    </citation>
    <scope>NUCLEOTIDE SEQUENCE [LARGE SCALE GENOMIC DNA]</scope>
    <source>
        <strain evidence="3 4">AAU 773</strain>
    </source>
</reference>
<dbReference type="CDD" id="cd10170">
    <property type="entry name" value="ASKHA_NBD_HSP70"/>
    <property type="match status" value="1"/>
</dbReference>
<evidence type="ECO:0000313" key="3">
    <source>
        <dbReference type="EMBL" id="KAK8877381.1"/>
    </source>
</evidence>
<dbReference type="Gene3D" id="3.30.420.40">
    <property type="match status" value="1"/>
</dbReference>
<keyword evidence="1" id="KW-0547">Nucleotide-binding</keyword>
<dbReference type="PANTHER" id="PTHR14187">
    <property type="entry name" value="ALPHA KINASE/ELONGATION FACTOR 2 KINASE"/>
    <property type="match status" value="1"/>
</dbReference>
<keyword evidence="2" id="KW-0067">ATP-binding</keyword>
<dbReference type="EMBL" id="JAPCWZ010000002">
    <property type="protein sequence ID" value="KAK8877381.1"/>
    <property type="molecule type" value="Genomic_DNA"/>
</dbReference>
<sequence>MASSIKVVVSFDFGTTYSGVSYACRKPGQQPNPSPVCRWPGDSAGRVSNDVKVPTIISYNGLTDFKWGYQVKLTDKSIVGIKLLLDPDQDKPSYLPGSGKRTALRSLPKPAVDIAADYIGAVYNHALQEIRKGSVGSFFDTCERDVVLTVPAVWSDKAKDLTLQAATKAGLGSSITMIKEPEAAAIYTLSEQTLALNKDDIYVICDAGGGTVDLITYEVSQVYPLDLAEVVPGSGGMAGAIGLNKRFEDSVRDLIGEAQMAALKAVPDGWSLVLDQFETEIKRKFCGESDRPHYIHFPGVSLEDDLNYGLENNTWCIKWNDLQEIFDPLVQHVVRLVDDQVLASLKKAPLRPIKAIFLVGGFGSNGYLKACMEKGFPGTQIIQPADASSAIMNGAVIYRLAHGPRVVSRQATCHYGVKVLYPKRTPEDDGRETFYDPRDGITRVEGMDWHITKGQELTNEKIKISVFAKVNHPYDFSDLSREHHLWFSKMPSPQVYPDDKVVKCCRLKSLLWPARHTMKKIPFGANGKPYWTIDYDLVVSAKANLEFSVEIKGKEYGSVEASYE</sequence>
<dbReference type="SUPFAM" id="SSF53067">
    <property type="entry name" value="Actin-like ATPase domain"/>
    <property type="match status" value="2"/>
</dbReference>
<dbReference type="PROSITE" id="PS51257">
    <property type="entry name" value="PROKAR_LIPOPROTEIN"/>
    <property type="match status" value="1"/>
</dbReference>
<keyword evidence="4" id="KW-1185">Reference proteome</keyword>
<evidence type="ECO:0000256" key="1">
    <source>
        <dbReference type="ARBA" id="ARBA00022741"/>
    </source>
</evidence>
<evidence type="ECO:0000313" key="4">
    <source>
        <dbReference type="Proteomes" id="UP001390339"/>
    </source>
</evidence>
<accession>A0ABR2JHT7</accession>
<keyword evidence="3" id="KW-0346">Stress response</keyword>
<organism evidence="3 4">
    <name type="scientific">Apiospora arundinis</name>
    <dbReference type="NCBI Taxonomy" id="335852"/>
    <lineage>
        <taxon>Eukaryota</taxon>
        <taxon>Fungi</taxon>
        <taxon>Dikarya</taxon>
        <taxon>Ascomycota</taxon>
        <taxon>Pezizomycotina</taxon>
        <taxon>Sordariomycetes</taxon>
        <taxon>Xylariomycetidae</taxon>
        <taxon>Amphisphaeriales</taxon>
        <taxon>Apiosporaceae</taxon>
        <taxon>Apiospora</taxon>
    </lineage>
</organism>
<name>A0ABR2JHT7_9PEZI</name>
<comment type="caution">
    <text evidence="3">The sequence shown here is derived from an EMBL/GenBank/DDBJ whole genome shotgun (WGS) entry which is preliminary data.</text>
</comment>
<dbReference type="PANTHER" id="PTHR14187:SF5">
    <property type="entry name" value="HEAT SHOCK 70 KDA PROTEIN 12A"/>
    <property type="match status" value="1"/>
</dbReference>
<dbReference type="Pfam" id="PF00012">
    <property type="entry name" value="HSP70"/>
    <property type="match status" value="1"/>
</dbReference>
<proteinExistence type="predicted"/>
<dbReference type="InterPro" id="IPR013126">
    <property type="entry name" value="Hsp_70_fam"/>
</dbReference>